<gene>
    <name evidence="3" type="ORF">SCAR479_09959</name>
</gene>
<reference evidence="3 4" key="1">
    <citation type="submission" date="2024-02" db="EMBL/GenBank/DDBJ databases">
        <title>First draft genome assembly of two strains of Seiridium cardinale.</title>
        <authorList>
            <person name="Emiliani G."/>
            <person name="Scali E."/>
        </authorList>
    </citation>
    <scope>NUCLEOTIDE SEQUENCE [LARGE SCALE GENOMIC DNA]</scope>
    <source>
        <strain evidence="3 4">BM-138-000479</strain>
    </source>
</reference>
<evidence type="ECO:0000313" key="3">
    <source>
        <dbReference type="EMBL" id="KAK9773426.1"/>
    </source>
</evidence>
<proteinExistence type="predicted"/>
<keyword evidence="4" id="KW-1185">Reference proteome</keyword>
<comment type="caution">
    <text evidence="3">The sequence shown here is derived from an EMBL/GenBank/DDBJ whole genome shotgun (WGS) entry which is preliminary data.</text>
</comment>
<dbReference type="Pfam" id="PF11951">
    <property type="entry name" value="Fungal_trans_2"/>
    <property type="match status" value="1"/>
</dbReference>
<accession>A0ABR2XIG6</accession>
<feature type="region of interest" description="Disordered" evidence="2">
    <location>
        <begin position="24"/>
        <end position="76"/>
    </location>
</feature>
<dbReference type="PANTHER" id="PTHR37540:SF5">
    <property type="entry name" value="TRANSCRIPTION FACTOR DOMAIN-CONTAINING PROTEIN"/>
    <property type="match status" value="1"/>
</dbReference>
<feature type="compositionally biased region" description="Basic residues" evidence="2">
    <location>
        <begin position="37"/>
        <end position="54"/>
    </location>
</feature>
<organism evidence="3 4">
    <name type="scientific">Seiridium cardinale</name>
    <dbReference type="NCBI Taxonomy" id="138064"/>
    <lineage>
        <taxon>Eukaryota</taxon>
        <taxon>Fungi</taxon>
        <taxon>Dikarya</taxon>
        <taxon>Ascomycota</taxon>
        <taxon>Pezizomycotina</taxon>
        <taxon>Sordariomycetes</taxon>
        <taxon>Xylariomycetidae</taxon>
        <taxon>Amphisphaeriales</taxon>
        <taxon>Sporocadaceae</taxon>
        <taxon>Seiridium</taxon>
    </lineage>
</organism>
<evidence type="ECO:0000313" key="4">
    <source>
        <dbReference type="Proteomes" id="UP001465668"/>
    </source>
</evidence>
<evidence type="ECO:0000256" key="2">
    <source>
        <dbReference type="SAM" id="MobiDB-lite"/>
    </source>
</evidence>
<feature type="compositionally biased region" description="Polar residues" evidence="2">
    <location>
        <begin position="64"/>
        <end position="76"/>
    </location>
</feature>
<protein>
    <submittedName>
        <fullName evidence="3">Transcription factor domain-containing protein</fullName>
    </submittedName>
</protein>
<sequence>MSESHGQREAFSEPIEGGRFQFISIQAPDDSNDRASRRLARSHAVRRALEKKRKLQQDSRDNFRVTTSKDASRSSANNETCAKISSASFCSVSTGALDPFQTLAVDSSRLQTLLSNYKARQAPEPVFSVAEELAFQSFRSVFRTGMVDPALTNAVMLSLALAVTGGCIDRECLEYQGQAISYIRERMGSLDEATSESTIGAILLLAGVEARLGMTSYVQLHMDAVQQLLNTCRAGGVYLTGGIKRAIFW</sequence>
<dbReference type="EMBL" id="JARVKM010000051">
    <property type="protein sequence ID" value="KAK9773426.1"/>
    <property type="molecule type" value="Genomic_DNA"/>
</dbReference>
<keyword evidence="1" id="KW-0539">Nucleus</keyword>
<name>A0ABR2XIG6_9PEZI</name>
<evidence type="ECO:0000256" key="1">
    <source>
        <dbReference type="ARBA" id="ARBA00023242"/>
    </source>
</evidence>
<dbReference type="InterPro" id="IPR021858">
    <property type="entry name" value="Fun_TF"/>
</dbReference>
<dbReference type="PANTHER" id="PTHR37540">
    <property type="entry name" value="TRANSCRIPTION FACTOR (ACR-2), PUTATIVE-RELATED-RELATED"/>
    <property type="match status" value="1"/>
</dbReference>
<dbReference type="Proteomes" id="UP001465668">
    <property type="component" value="Unassembled WGS sequence"/>
</dbReference>